<accession>A0AAN8AUQ3</accession>
<sequence>MASHMTQTCTLRPHTAPEQSQQHKATPPTQVSGGKEKENVSPPSEEKTADSVTGAKNLLSRMMRVAQRYLLDPRGRQKVEEKTSLTQTKPRQRGSTLGRVFKSRTSASLTPAQMKAKRQSQHRGAAQKPDVQGGSGDVTVAPVTVTDTAGKSDRSVETFKRTATGPVGKGGGRRSNHSLNKPMRVKSLHFLRNSKSPLRQTHPSSSIVPSALCSSTLTPSSNGAQTGDQQKDTPRTALIKELSSRHQSSVPFRNIRESKLI</sequence>
<dbReference type="EMBL" id="JAUZQC010000008">
    <property type="protein sequence ID" value="KAK5867938.1"/>
    <property type="molecule type" value="Genomic_DNA"/>
</dbReference>
<feature type="compositionally biased region" description="Polar residues" evidence="1">
    <location>
        <begin position="196"/>
        <end position="228"/>
    </location>
</feature>
<feature type="compositionally biased region" description="Basic and acidic residues" evidence="1">
    <location>
        <begin position="34"/>
        <end position="49"/>
    </location>
</feature>
<evidence type="ECO:0000313" key="3">
    <source>
        <dbReference type="Proteomes" id="UP001346869"/>
    </source>
</evidence>
<feature type="region of interest" description="Disordered" evidence="1">
    <location>
        <begin position="1"/>
        <end position="182"/>
    </location>
</feature>
<reference evidence="2 3" key="1">
    <citation type="journal article" date="2023" name="Genes (Basel)">
        <title>Chromosome-Level Genome Assembly and Circadian Gene Repertoire of the Patagonia Blennie Eleginops maclovinus-The Closest Ancestral Proxy of Antarctic Cryonotothenioids.</title>
        <authorList>
            <person name="Cheng C.C."/>
            <person name="Rivera-Colon A.G."/>
            <person name="Minhas B.F."/>
            <person name="Wilson L."/>
            <person name="Rayamajhi N."/>
            <person name="Vargas-Chacoff L."/>
            <person name="Catchen J.M."/>
        </authorList>
    </citation>
    <scope>NUCLEOTIDE SEQUENCE [LARGE SCALE GENOMIC DNA]</scope>
    <source>
        <strain evidence="2">JMC-PN-2008</strain>
    </source>
</reference>
<protein>
    <submittedName>
        <fullName evidence="2">Uncharacterized protein</fullName>
    </submittedName>
</protein>
<feature type="compositionally biased region" description="Basic and acidic residues" evidence="1">
    <location>
        <begin position="150"/>
        <end position="160"/>
    </location>
</feature>
<organism evidence="2 3">
    <name type="scientific">Eleginops maclovinus</name>
    <name type="common">Patagonian blennie</name>
    <name type="synonym">Eleginus maclovinus</name>
    <dbReference type="NCBI Taxonomy" id="56733"/>
    <lineage>
        <taxon>Eukaryota</taxon>
        <taxon>Metazoa</taxon>
        <taxon>Chordata</taxon>
        <taxon>Craniata</taxon>
        <taxon>Vertebrata</taxon>
        <taxon>Euteleostomi</taxon>
        <taxon>Actinopterygii</taxon>
        <taxon>Neopterygii</taxon>
        <taxon>Teleostei</taxon>
        <taxon>Neoteleostei</taxon>
        <taxon>Acanthomorphata</taxon>
        <taxon>Eupercaria</taxon>
        <taxon>Perciformes</taxon>
        <taxon>Notothenioidei</taxon>
        <taxon>Eleginopidae</taxon>
        <taxon>Eleginops</taxon>
    </lineage>
</organism>
<dbReference type="AlphaFoldDB" id="A0AAN8AUQ3"/>
<keyword evidence="3" id="KW-1185">Reference proteome</keyword>
<dbReference type="Proteomes" id="UP001346869">
    <property type="component" value="Unassembled WGS sequence"/>
</dbReference>
<feature type="compositionally biased region" description="Basic and acidic residues" evidence="1">
    <location>
        <begin position="71"/>
        <end position="83"/>
    </location>
</feature>
<feature type="compositionally biased region" description="Polar residues" evidence="1">
    <location>
        <begin position="1"/>
        <end position="10"/>
    </location>
</feature>
<feature type="compositionally biased region" description="Polar residues" evidence="1">
    <location>
        <begin position="84"/>
        <end position="95"/>
    </location>
</feature>
<feature type="region of interest" description="Disordered" evidence="1">
    <location>
        <begin position="196"/>
        <end position="261"/>
    </location>
</feature>
<feature type="compositionally biased region" description="Low complexity" evidence="1">
    <location>
        <begin position="137"/>
        <end position="149"/>
    </location>
</feature>
<evidence type="ECO:0000256" key="1">
    <source>
        <dbReference type="SAM" id="MobiDB-lite"/>
    </source>
</evidence>
<feature type="compositionally biased region" description="Polar residues" evidence="1">
    <location>
        <begin position="17"/>
        <end position="32"/>
    </location>
</feature>
<gene>
    <name evidence="2" type="ORF">PBY51_012391</name>
</gene>
<comment type="caution">
    <text evidence="2">The sequence shown here is derived from an EMBL/GenBank/DDBJ whole genome shotgun (WGS) entry which is preliminary data.</text>
</comment>
<name>A0AAN8AUQ3_ELEMC</name>
<evidence type="ECO:0000313" key="2">
    <source>
        <dbReference type="EMBL" id="KAK5867938.1"/>
    </source>
</evidence>
<proteinExistence type="predicted"/>
<reference evidence="2 3" key="2">
    <citation type="journal article" date="2023" name="Mol. Biol. Evol.">
        <title>Genomics of Secondarily Temperate Adaptation in the Only Non-Antarctic Icefish.</title>
        <authorList>
            <person name="Rivera-Colon A.G."/>
            <person name="Rayamajhi N."/>
            <person name="Minhas B.F."/>
            <person name="Madrigal G."/>
            <person name="Bilyk K.T."/>
            <person name="Yoon V."/>
            <person name="Hune M."/>
            <person name="Gregory S."/>
            <person name="Cheng C.H.C."/>
            <person name="Catchen J.M."/>
        </authorList>
    </citation>
    <scope>NUCLEOTIDE SEQUENCE [LARGE SCALE GENOMIC DNA]</scope>
    <source>
        <strain evidence="2">JMC-PN-2008</strain>
    </source>
</reference>